<gene>
    <name evidence="1" type="ORF">A1OE_508</name>
</gene>
<evidence type="ECO:0000313" key="1">
    <source>
        <dbReference type="EMBL" id="AFX98701.1"/>
    </source>
</evidence>
<sequence>MMRFVNMISFLLGCFGRLKFYRYQMPYEEYNIKLLILNLSYQSIIQLYILLR</sequence>
<dbReference type="EMBL" id="CP003539">
    <property type="protein sequence ID" value="AFX98701.1"/>
    <property type="molecule type" value="Genomic_DNA"/>
</dbReference>
<organism evidence="1 2">
    <name type="scientific">Candidatus Endolissoclinum faulkneri L2</name>
    <dbReference type="NCBI Taxonomy" id="1193729"/>
    <lineage>
        <taxon>Bacteria</taxon>
        <taxon>Pseudomonadati</taxon>
        <taxon>Pseudomonadota</taxon>
        <taxon>Alphaproteobacteria</taxon>
        <taxon>Rhodospirillales</taxon>
        <taxon>Rhodospirillaceae</taxon>
        <taxon>Candidatus Endolissoclinum</taxon>
    </lineage>
</organism>
<protein>
    <submittedName>
        <fullName evidence="1">Uncharacterized protein</fullName>
    </submittedName>
</protein>
<dbReference type="Proteomes" id="UP000010077">
    <property type="component" value="Chromosome"/>
</dbReference>
<keyword evidence="2" id="KW-1185">Reference proteome</keyword>
<dbReference type="HOGENOM" id="CLU_3077908_0_0_5"/>
<accession>K7ZCL6</accession>
<name>K7ZCL6_9PROT</name>
<evidence type="ECO:0000313" key="2">
    <source>
        <dbReference type="Proteomes" id="UP000010077"/>
    </source>
</evidence>
<dbReference type="AlphaFoldDB" id="K7ZCL6"/>
<reference evidence="1 2" key="1">
    <citation type="journal article" date="2012" name="Proc. Natl. Acad. Sci. U.S.A.">
        <title>Genome streamlining and chemical defense in a coral reef symbiosis.</title>
        <authorList>
            <person name="Kwan J.C."/>
            <person name="Donia M.S."/>
            <person name="Han A.W."/>
            <person name="Hirose E."/>
            <person name="Haygood M.G."/>
            <person name="Schmidt E.W."/>
        </authorList>
    </citation>
    <scope>NUCLEOTIDE SEQUENCE [LARGE SCALE GENOMIC DNA]</scope>
    <source>
        <strain evidence="1 2">L2</strain>
    </source>
</reference>
<proteinExistence type="predicted"/>
<dbReference type="KEGG" id="thal:A1OE_508"/>